<dbReference type="Proteomes" id="UP001642464">
    <property type="component" value="Unassembled WGS sequence"/>
</dbReference>
<dbReference type="PANTHER" id="PTHR13140:SF706">
    <property type="entry name" value="DILUTE CLASS UNCONVENTIONAL MYOSIN, ISOFORM C"/>
    <property type="match status" value="1"/>
</dbReference>
<sequence length="1788" mass="200114">MKFQKGSFVFVPDDDDMYVPAEVESEFESGKAGAVKLVENGARVKLSSSQTKDVLPMDEQSLDPTADMVHLRQLDEASILYNLRLRYMQDEIYTNIGTILVSVNPFKVLPIYSPEVVDKYVREGGRNLGPHVFGVADNAYRSLTEFGKSQSCIVSGESGAGKTEATKLFLQYIGEKSSGSGSGSRAAKSSVLQEQILEANPLMEAFGNAKTVRNDNSSRFGKLIEVQMDNKRGNIVGGSITQYLLEKSRLVQQAENERNYHVFYQICAAASMDPAMNAKFELVEADQYFYLNQSKGKAATMVPGLNDAHEWENTVTAMEVLGMSAEQREDIVRTLAGILHLGNVRFSGSEDKSSVENAEMLNLAADQLGTSPATLEQAMCRRNRGNAKEAVFSDQGVTQARDSRDALAKAIYSNMFDWLIDQVNACLAKSIKTKTEALSTIGVLDIFGFESFDHNSYEQLCINYCNEKLQSHFNAHIFTLEQDVYKKEGLDVSKIDPPDNSAVLKVLEAKGKGIFAVLDEENRLPRGSDEGFLSKVLANADGDVLSKPDVKATRKDKGARSTFVVMHYAGSVVYDADGFLEKNKDLLLTDLHALAAGSSFKFLASLFRQSSSAANKKTIGAQFKAQLKTLMDTLDRTEPHYIRCIKPNSSKAPNSFRAKMCMDQLKYSGLLEVCKIRKNGYPVRKPFAEFVQRYRPLAPNAASSHTSLAKQLERDGILAKDEWQIGKTQVFLRTEQFNDLEVAREDAVGSRVATMQRVARGFIARRRFQKYKKFLADLAKAMAKRDAANLEKVLLNAGVLPYQGRYLAVVQEAKQLVDKLHEEERVKEMLERAIKASDKSAIESALNAAKGMKLKGDIVSKAEKALKTIQKQAEVVTKLRTAVEKRDVKQLAAAIKAAKDLKMQDNALFKDAVALRSKIEEEEGAIKKLAAAVKAKNVQKIKDLLPQMAELGLEDLPLVKEAQTLSKEKVVTRSEAAMARMHQIRLRLEQAIDSLNLPALESLSIQAIEINLQGPAVEEANRLRAELAGKAEYVSRITAAMKAIEIRAQSYEGLVKADLAPLSEAIQLAVDNGFQPEEEELQEAIEFEERMNKQIAVQDAVDKALKSKKPAEMRSVMAQVQQVGLKTGPAQKLKGEISALDAPKSSAQLEAAKKERLANRRQLREASEEDKLKDALMRIIKVRSEEHAARLKEASDNTLYDFSRFYKIRSDEDFTEFASGEMKLQYAQYKLKCQSKPIPKSLLELDEDLSRTAIQNHKAILQYCGELSNSFPTAMAGYVLVRGQEMPELCDEIYMQLMKQLTENRRPVSEDRAWALMCMCTRAFPPSGELEPFLINFLVNRRTEPGLIGNFARLCLVQLDRTLQIGPSEFLPDMEAIENYSARPAVLAEITKQDGEVMSIPVAPDQDVGYVLEICNHNSDVPEDEQQMYSIFVIDGKQRSHMDLQTRLTRFYKRWNPSKLPYVDYFVSNWTGNEESLFQTLEKKYGPEPSMDEDVDSPAAVFGTMRRNRRRKAESRSFLRLPVTAARTAAKLLGIGADPATPAPSPESAWPLPWWAFLGDIYIRMVKQGREPVFSHKRMIIFPDEAMTDNLFQQVREEVRDGELPFSDTKTMAMLVTLDLKIQNGGKKIGKFKGKSMQDAIVEILPSNQAKKISPPEWEQHVLDVQANEDLPRNVAKLQGRYFDICKSNPLFGMTFYYAQPYQLDEPVILGVNLDGVHILDENREKITFTYDFANIQKYGASGTYFWMLLVVEEGGKVSSDTIYYRTVTPWSLYSTVYTVTHVAASKG</sequence>
<dbReference type="Gene3D" id="1.20.120.720">
    <property type="entry name" value="Myosin VI head, motor domain, U50 subdomain"/>
    <property type="match status" value="1"/>
</dbReference>
<dbReference type="InterPro" id="IPR036961">
    <property type="entry name" value="Kinesin_motor_dom_sf"/>
</dbReference>
<keyword evidence="4 6" id="KW-0505">Motor protein</keyword>
<dbReference type="Pfam" id="PF00784">
    <property type="entry name" value="MyTH4"/>
    <property type="match status" value="1"/>
</dbReference>
<feature type="binding site" evidence="6">
    <location>
        <begin position="156"/>
        <end position="163"/>
    </location>
    <ligand>
        <name>ATP</name>
        <dbReference type="ChEBI" id="CHEBI:30616"/>
    </ligand>
</feature>
<keyword evidence="1 6" id="KW-0547">Nucleotide-binding</keyword>
<evidence type="ECO:0000256" key="2">
    <source>
        <dbReference type="ARBA" id="ARBA00022840"/>
    </source>
</evidence>
<dbReference type="PRINTS" id="PR00193">
    <property type="entry name" value="MYOSINHEAVY"/>
</dbReference>
<dbReference type="PROSITE" id="PS50057">
    <property type="entry name" value="FERM_3"/>
    <property type="match status" value="1"/>
</dbReference>
<feature type="domain" description="FERM" evidence="7">
    <location>
        <begin position="1386"/>
        <end position="1788"/>
    </location>
</feature>
<keyword evidence="11" id="KW-1185">Reference proteome</keyword>
<dbReference type="InterPro" id="IPR038185">
    <property type="entry name" value="MyTH4_dom_sf"/>
</dbReference>
<dbReference type="SUPFAM" id="SSF52540">
    <property type="entry name" value="P-loop containing nucleoside triphosphate hydrolases"/>
    <property type="match status" value="1"/>
</dbReference>
<evidence type="ECO:0000256" key="6">
    <source>
        <dbReference type="PROSITE-ProRule" id="PRU00782"/>
    </source>
</evidence>
<dbReference type="SUPFAM" id="SSF50729">
    <property type="entry name" value="PH domain-like"/>
    <property type="match status" value="1"/>
</dbReference>
<dbReference type="PROSITE" id="PS50096">
    <property type="entry name" value="IQ"/>
    <property type="match status" value="1"/>
</dbReference>
<dbReference type="Pfam" id="PF00373">
    <property type="entry name" value="FERM_M"/>
    <property type="match status" value="1"/>
</dbReference>
<evidence type="ECO:0000256" key="4">
    <source>
        <dbReference type="ARBA" id="ARBA00023175"/>
    </source>
</evidence>
<dbReference type="Gene3D" id="1.20.58.530">
    <property type="match status" value="1"/>
</dbReference>
<gene>
    <name evidence="10" type="ORF">SCF082_LOCUS7849</name>
</gene>
<evidence type="ECO:0000313" key="10">
    <source>
        <dbReference type="EMBL" id="CAK9003657.1"/>
    </source>
</evidence>
<dbReference type="InterPro" id="IPR027417">
    <property type="entry name" value="P-loop_NTPase"/>
</dbReference>
<evidence type="ECO:0000256" key="1">
    <source>
        <dbReference type="ARBA" id="ARBA00022741"/>
    </source>
</evidence>
<dbReference type="InterPro" id="IPR011993">
    <property type="entry name" value="PH-like_dom_sf"/>
</dbReference>
<comment type="similarity">
    <text evidence="6">Belongs to the TRAFAC class myosin-kinesin ATPase superfamily. Myosin family.</text>
</comment>
<evidence type="ECO:0000256" key="5">
    <source>
        <dbReference type="ARBA" id="ARBA00023203"/>
    </source>
</evidence>
<proteinExistence type="inferred from homology"/>
<dbReference type="InterPro" id="IPR001609">
    <property type="entry name" value="Myosin_head_motor_dom-like"/>
</dbReference>
<dbReference type="Gene3D" id="3.40.850.10">
    <property type="entry name" value="Kinesin motor domain"/>
    <property type="match status" value="1"/>
</dbReference>
<accession>A0ABP0IQ67</accession>
<dbReference type="Gene3D" id="1.20.5.4820">
    <property type="match status" value="1"/>
</dbReference>
<feature type="domain" description="Myosin motor" evidence="9">
    <location>
        <begin position="63"/>
        <end position="745"/>
    </location>
</feature>
<dbReference type="Gene3D" id="1.10.10.820">
    <property type="match status" value="1"/>
</dbReference>
<dbReference type="SMART" id="SM00242">
    <property type="entry name" value="MYSc"/>
    <property type="match status" value="1"/>
</dbReference>
<comment type="caution">
    <text evidence="10">The sequence shown here is derived from an EMBL/GenBank/DDBJ whole genome shotgun (WGS) entry which is preliminary data.</text>
</comment>
<dbReference type="CDD" id="cd00124">
    <property type="entry name" value="MYSc"/>
    <property type="match status" value="1"/>
</dbReference>
<dbReference type="SMART" id="SM00139">
    <property type="entry name" value="MyTH4"/>
    <property type="match status" value="1"/>
</dbReference>
<dbReference type="EMBL" id="CAXAMM010004449">
    <property type="protein sequence ID" value="CAK9003657.1"/>
    <property type="molecule type" value="Genomic_DNA"/>
</dbReference>
<dbReference type="Gene3D" id="1.25.40.530">
    <property type="entry name" value="MyTH4 domain"/>
    <property type="match status" value="1"/>
</dbReference>
<evidence type="ECO:0000313" key="11">
    <source>
        <dbReference type="Proteomes" id="UP001642464"/>
    </source>
</evidence>
<evidence type="ECO:0000259" key="9">
    <source>
        <dbReference type="PROSITE" id="PS51456"/>
    </source>
</evidence>
<evidence type="ECO:0000259" key="7">
    <source>
        <dbReference type="PROSITE" id="PS50057"/>
    </source>
</evidence>
<dbReference type="PROSITE" id="PS51456">
    <property type="entry name" value="MYOSIN_MOTOR"/>
    <property type="match status" value="1"/>
</dbReference>
<protein>
    <submittedName>
        <fullName evidence="10">Myosin-I heavy chain (Class VII unconventional myosin) (DdMVII) (DdM7)</fullName>
    </submittedName>
</protein>
<feature type="domain" description="MyTH4" evidence="8">
    <location>
        <begin position="1233"/>
        <end position="1381"/>
    </location>
</feature>
<dbReference type="InterPro" id="IPR000299">
    <property type="entry name" value="FERM_domain"/>
</dbReference>
<dbReference type="Pfam" id="PF00063">
    <property type="entry name" value="Myosin_head"/>
    <property type="match status" value="1"/>
</dbReference>
<dbReference type="PROSITE" id="PS51016">
    <property type="entry name" value="MYTH4"/>
    <property type="match status" value="1"/>
</dbReference>
<feature type="region of interest" description="Actin-binding" evidence="6">
    <location>
        <begin position="627"/>
        <end position="649"/>
    </location>
</feature>
<evidence type="ECO:0000256" key="3">
    <source>
        <dbReference type="ARBA" id="ARBA00023123"/>
    </source>
</evidence>
<dbReference type="PANTHER" id="PTHR13140">
    <property type="entry name" value="MYOSIN"/>
    <property type="match status" value="1"/>
</dbReference>
<reference evidence="10 11" key="1">
    <citation type="submission" date="2024-02" db="EMBL/GenBank/DDBJ databases">
        <authorList>
            <person name="Chen Y."/>
            <person name="Shah S."/>
            <person name="Dougan E. K."/>
            <person name="Thang M."/>
            <person name="Chan C."/>
        </authorList>
    </citation>
    <scope>NUCLEOTIDE SEQUENCE [LARGE SCALE GENOMIC DNA]</scope>
</reference>
<keyword evidence="3 6" id="KW-0518">Myosin</keyword>
<keyword evidence="2 6" id="KW-0067">ATP-binding</keyword>
<dbReference type="Gene3D" id="2.30.29.30">
    <property type="entry name" value="Pleckstrin-homology domain (PH domain)/Phosphotyrosine-binding domain (PTB)"/>
    <property type="match status" value="1"/>
</dbReference>
<name>A0ABP0IQ67_9DINO</name>
<dbReference type="InterPro" id="IPR000857">
    <property type="entry name" value="MyTH4_dom"/>
</dbReference>
<dbReference type="InterPro" id="IPR019748">
    <property type="entry name" value="FERM_central"/>
</dbReference>
<keyword evidence="5 6" id="KW-0009">Actin-binding</keyword>
<organism evidence="10 11">
    <name type="scientific">Durusdinium trenchii</name>
    <dbReference type="NCBI Taxonomy" id="1381693"/>
    <lineage>
        <taxon>Eukaryota</taxon>
        <taxon>Sar</taxon>
        <taxon>Alveolata</taxon>
        <taxon>Dinophyceae</taxon>
        <taxon>Suessiales</taxon>
        <taxon>Symbiodiniaceae</taxon>
        <taxon>Durusdinium</taxon>
    </lineage>
</organism>
<evidence type="ECO:0000259" key="8">
    <source>
        <dbReference type="PROSITE" id="PS51016"/>
    </source>
</evidence>